<name>A0AAD7TZV5_9APHY</name>
<feature type="compositionally biased region" description="Low complexity" evidence="1">
    <location>
        <begin position="90"/>
        <end position="102"/>
    </location>
</feature>
<reference evidence="2" key="1">
    <citation type="submission" date="2022-11" db="EMBL/GenBank/DDBJ databases">
        <title>Genome Sequence of Cubamyces cubensis.</title>
        <authorList>
            <person name="Buettner E."/>
        </authorList>
    </citation>
    <scope>NUCLEOTIDE SEQUENCE</scope>
    <source>
        <strain evidence="2">MPL-01</strain>
    </source>
</reference>
<dbReference type="AlphaFoldDB" id="A0AAD7TZV5"/>
<evidence type="ECO:0000313" key="2">
    <source>
        <dbReference type="EMBL" id="KAJ8488373.1"/>
    </source>
</evidence>
<protein>
    <submittedName>
        <fullName evidence="2">Uncharacterized protein</fullName>
    </submittedName>
</protein>
<feature type="region of interest" description="Disordered" evidence="1">
    <location>
        <begin position="1"/>
        <end position="44"/>
    </location>
</feature>
<dbReference type="EMBL" id="JAPEVG010000064">
    <property type="protein sequence ID" value="KAJ8488373.1"/>
    <property type="molecule type" value="Genomic_DNA"/>
</dbReference>
<gene>
    <name evidence="2" type="ORF">ONZ51_g3622</name>
</gene>
<proteinExistence type="predicted"/>
<accession>A0AAD7TZV5</accession>
<feature type="region of interest" description="Disordered" evidence="1">
    <location>
        <begin position="78"/>
        <end position="172"/>
    </location>
</feature>
<feature type="compositionally biased region" description="Low complexity" evidence="1">
    <location>
        <begin position="1"/>
        <end position="23"/>
    </location>
</feature>
<feature type="compositionally biased region" description="Pro residues" evidence="1">
    <location>
        <begin position="24"/>
        <end position="42"/>
    </location>
</feature>
<sequence length="420" mass="45759">MSIPSAPSTPSTPSGPSSEQPSPSTRPRPFSPPSHPHPPVTPLPAAGKRAVLIRPPIFSIFLAYQHSTLRNVVEIPSDDEENAEPCAEQTNATTASASTSNSPGPARLASEAPESDNPKRENAIRANTRPGKENVPTQPPAVNNPAPSTSNVPPPSSPSTPTRAARRRPLRPMVPLRKYCTSYRRFLRGKDLASSNPPQAALVAHRLNSSVLIAHSETSSNLIRGIKRKWTPTTAEFVPNKRPEAVASRGTLSKRPERETFEERDAYEVPEKMRGFRVPEGGRMRTVRSPREYLQLHSLALKREMPKKGTKGAKRARARLRTIDLLTPAVDVRWQLELMKMEADSDDDAPERVSVGCQTSAEAPGEADGDAPAKNPLDAACVEETGRLLPKAKLEGERVGTTGAKGWDTMDYREPMAIDD</sequence>
<dbReference type="Proteomes" id="UP001215151">
    <property type="component" value="Unassembled WGS sequence"/>
</dbReference>
<evidence type="ECO:0000313" key="3">
    <source>
        <dbReference type="Proteomes" id="UP001215151"/>
    </source>
</evidence>
<evidence type="ECO:0000256" key="1">
    <source>
        <dbReference type="SAM" id="MobiDB-lite"/>
    </source>
</evidence>
<feature type="compositionally biased region" description="Basic and acidic residues" evidence="1">
    <location>
        <begin position="408"/>
        <end position="420"/>
    </location>
</feature>
<comment type="caution">
    <text evidence="2">The sequence shown here is derived from an EMBL/GenBank/DDBJ whole genome shotgun (WGS) entry which is preliminary data.</text>
</comment>
<organism evidence="2 3">
    <name type="scientific">Trametes cubensis</name>
    <dbReference type="NCBI Taxonomy" id="1111947"/>
    <lineage>
        <taxon>Eukaryota</taxon>
        <taxon>Fungi</taxon>
        <taxon>Dikarya</taxon>
        <taxon>Basidiomycota</taxon>
        <taxon>Agaricomycotina</taxon>
        <taxon>Agaricomycetes</taxon>
        <taxon>Polyporales</taxon>
        <taxon>Polyporaceae</taxon>
        <taxon>Trametes</taxon>
    </lineage>
</organism>
<keyword evidence="3" id="KW-1185">Reference proteome</keyword>
<feature type="region of interest" description="Disordered" evidence="1">
    <location>
        <begin position="343"/>
        <end position="420"/>
    </location>
</feature>